<comment type="subcellular location">
    <subcellularLocation>
        <location evidence="1">Cell inner membrane</location>
        <topology evidence="1">Multi-pass membrane protein</topology>
    </subcellularLocation>
</comment>
<dbReference type="AlphaFoldDB" id="A0A0H5HG24"/>
<comment type="similarity">
    <text evidence="2">Belongs to the FHIPEP (flagella/HR/invasion proteins export pore) family.</text>
</comment>
<dbReference type="PIRSF" id="PIRSF005419">
    <property type="entry name" value="FlhA"/>
    <property type="match status" value="1"/>
</dbReference>
<evidence type="ECO:0000256" key="7">
    <source>
        <dbReference type="ARBA" id="ARBA00023136"/>
    </source>
</evidence>
<evidence type="ECO:0000256" key="4">
    <source>
        <dbReference type="ARBA" id="ARBA00022692"/>
    </source>
</evidence>
<dbReference type="Gene3D" id="1.10.8.540">
    <property type="entry name" value="FHIPEP family, domain 3"/>
    <property type="match status" value="1"/>
</dbReference>
<dbReference type="EMBL" id="CGBR01000002">
    <property type="protein sequence ID" value="CFQ53522.1"/>
    <property type="molecule type" value="Genomic_DNA"/>
</dbReference>
<evidence type="ECO:0000313" key="10">
    <source>
        <dbReference type="Proteomes" id="UP000048841"/>
    </source>
</evidence>
<dbReference type="GO" id="GO:0044780">
    <property type="term" value="P:bacterial-type flagellum assembly"/>
    <property type="evidence" value="ECO:0007669"/>
    <property type="project" value="TreeGrafter"/>
</dbReference>
<dbReference type="Gene3D" id="3.40.50.12790">
    <property type="entry name" value="FHIPEP family, domain 4"/>
    <property type="match status" value="1"/>
</dbReference>
<keyword evidence="4 8" id="KW-0812">Transmembrane</keyword>
<keyword evidence="5" id="KW-0813">Transport</keyword>
<dbReference type="InterPro" id="IPR042196">
    <property type="entry name" value="FHIPEP_4"/>
</dbReference>
<name>A0A0H5HG24_YEREN</name>
<organism evidence="9 10">
    <name type="scientific">Yersinia enterocolitica</name>
    <dbReference type="NCBI Taxonomy" id="630"/>
    <lineage>
        <taxon>Bacteria</taxon>
        <taxon>Pseudomonadati</taxon>
        <taxon>Pseudomonadota</taxon>
        <taxon>Gammaproteobacteria</taxon>
        <taxon>Enterobacterales</taxon>
        <taxon>Yersiniaceae</taxon>
        <taxon>Yersinia</taxon>
    </lineage>
</organism>
<gene>
    <name evidence="9" type="primary">flhA_1</name>
    <name evidence="9" type="ORF">ERS137941_00566</name>
</gene>
<dbReference type="PANTHER" id="PTHR30161">
    <property type="entry name" value="FLAGELLAR EXPORT PROTEIN, MEMBRANE FLHA SUBUNIT-RELATED"/>
    <property type="match status" value="1"/>
</dbReference>
<feature type="transmembrane region" description="Helical" evidence="8">
    <location>
        <begin position="247"/>
        <end position="267"/>
    </location>
</feature>
<proteinExistence type="inferred from homology"/>
<reference evidence="9 10" key="1">
    <citation type="submission" date="2015-03" db="EMBL/GenBank/DDBJ databases">
        <authorList>
            <person name="Murphy D."/>
        </authorList>
    </citation>
    <scope>NUCLEOTIDE SEQUENCE [LARGE SCALE GENOMIC DNA]</scope>
    <source>
        <strain evidence="9 10">IP26249</strain>
    </source>
</reference>
<dbReference type="InterPro" id="IPR042193">
    <property type="entry name" value="FHIPEP_3"/>
</dbReference>
<evidence type="ECO:0000256" key="8">
    <source>
        <dbReference type="SAM" id="Phobius"/>
    </source>
</evidence>
<keyword evidence="6 8" id="KW-1133">Transmembrane helix</keyword>
<keyword evidence="3" id="KW-1003">Cell membrane</keyword>
<accession>A0A0H5HG24</accession>
<keyword evidence="7 8" id="KW-0472">Membrane</keyword>
<evidence type="ECO:0000256" key="1">
    <source>
        <dbReference type="ARBA" id="ARBA00004429"/>
    </source>
</evidence>
<dbReference type="PROSITE" id="PS00994">
    <property type="entry name" value="FHIPEP"/>
    <property type="match status" value="1"/>
</dbReference>
<evidence type="ECO:0000256" key="3">
    <source>
        <dbReference type="ARBA" id="ARBA00022475"/>
    </source>
</evidence>
<feature type="transmembrane region" description="Helical" evidence="8">
    <location>
        <begin position="38"/>
        <end position="57"/>
    </location>
</feature>
<protein>
    <submittedName>
        <fullName evidence="9">Type III secretion FHIPEP protein</fullName>
    </submittedName>
</protein>
<dbReference type="Gene3D" id="3.40.30.60">
    <property type="entry name" value="FHIPEP family, domain 1"/>
    <property type="match status" value="1"/>
</dbReference>
<dbReference type="InterPro" id="IPR042194">
    <property type="entry name" value="FHIPEP_1"/>
</dbReference>
<feature type="transmembrane region" description="Helical" evidence="8">
    <location>
        <begin position="12"/>
        <end position="32"/>
    </location>
</feature>
<evidence type="ECO:0000256" key="5">
    <source>
        <dbReference type="ARBA" id="ARBA00022927"/>
    </source>
</evidence>
<dbReference type="GO" id="GO:0005886">
    <property type="term" value="C:plasma membrane"/>
    <property type="evidence" value="ECO:0007669"/>
    <property type="project" value="UniProtKB-SubCell"/>
</dbReference>
<dbReference type="PANTHER" id="PTHR30161:SF1">
    <property type="entry name" value="FLAGELLAR BIOSYNTHESIS PROTEIN FLHA-RELATED"/>
    <property type="match status" value="1"/>
</dbReference>
<feature type="transmembrane region" description="Helical" evidence="8">
    <location>
        <begin position="113"/>
        <end position="136"/>
    </location>
</feature>
<feature type="transmembrane region" description="Helical" evidence="8">
    <location>
        <begin position="69"/>
        <end position="93"/>
    </location>
</feature>
<dbReference type="GO" id="GO:0009306">
    <property type="term" value="P:protein secretion"/>
    <property type="evidence" value="ECO:0007669"/>
    <property type="project" value="InterPro"/>
</dbReference>
<evidence type="ECO:0000256" key="6">
    <source>
        <dbReference type="ARBA" id="ARBA00022989"/>
    </source>
</evidence>
<sequence length="698" mass="76545">MMKNKFSYLAHIVRETHVTVPILILCVLAMVILPLSPIVLDILFTFNIVLSVLVLLVSVNSKRPLDFAIFPTVLLIATLMRLTLNVASTRVVLLNGHEGVGAAGKVIEAFGQVVIGGNFVVGFVVFIILMIINFVVVTKGAERISEVSARFTLDALPGKQMAIDADLNAGLINQEQARLRRKEVASEADFYGAMDGASKFVRGDAIAGIMILVINVIGGICIGIFKYDLSASQSFQQYVLLTIGDGLVAQIPSLLLATAAAIIVTRVSDGGDMTDEIKDQLLAKPTILYAAAFVMFILAIVPGMPHLAFLCFTGLLLFAAWQQSKKIQQADIEPDLTAFNQTISEDNSLNINWDNIPVIEPIGLNLGYKLVTLVDEAKGRPLIQRLRGVRQIISETCGIILPEVKVRENFRLKPSQYSINVNGVKVAGGEVYIDKLMAIPTAEQYGEVDGILSTDPTYGLAIVWIEPQNKANALNFGYQIVDCASVVATHVNKVAREHLPVLFNYDDITQLHQRLESLSPRLAEDFAAAFNFSELLKVYRQLLIESVSLKDIVTIATTLLDSSNMTRDSLLLTSDVRYALRTGIVNSINGDDKNLSVYTINSALENMLLGSLNQAQQAGKVVLDNFPVDPNILTQLQRNMPIIKEQMKAENHQPILLVTPQLRPLISRYARLFCNGLNVLSYNEIPDDMSLNVIGTLE</sequence>
<dbReference type="Pfam" id="PF00771">
    <property type="entry name" value="FHIPEP"/>
    <property type="match status" value="1"/>
</dbReference>
<dbReference type="PRINTS" id="PR00949">
    <property type="entry name" value="TYPE3IMAPROT"/>
</dbReference>
<dbReference type="Proteomes" id="UP000048841">
    <property type="component" value="Unassembled WGS sequence"/>
</dbReference>
<dbReference type="RefSeq" id="WP_023160314.1">
    <property type="nucleotide sequence ID" value="NZ_CGBR01000002.1"/>
</dbReference>
<evidence type="ECO:0000256" key="2">
    <source>
        <dbReference type="ARBA" id="ARBA00008835"/>
    </source>
</evidence>
<feature type="transmembrane region" description="Helical" evidence="8">
    <location>
        <begin position="288"/>
        <end position="321"/>
    </location>
</feature>
<evidence type="ECO:0000313" key="9">
    <source>
        <dbReference type="EMBL" id="CFQ53522.1"/>
    </source>
</evidence>
<feature type="transmembrane region" description="Helical" evidence="8">
    <location>
        <begin position="205"/>
        <end position="227"/>
    </location>
</feature>
<dbReference type="InterPro" id="IPR001712">
    <property type="entry name" value="T3SS_FHIPEP"/>
</dbReference>
<dbReference type="InterPro" id="IPR025505">
    <property type="entry name" value="FHIPEP_CS"/>
</dbReference>
<keyword evidence="5" id="KW-0653">Protein transport</keyword>